<organism evidence="3 4">
    <name type="scientific">Noviherbaspirillum suwonense</name>
    <dbReference type="NCBI Taxonomy" id="1224511"/>
    <lineage>
        <taxon>Bacteria</taxon>
        <taxon>Pseudomonadati</taxon>
        <taxon>Pseudomonadota</taxon>
        <taxon>Betaproteobacteria</taxon>
        <taxon>Burkholderiales</taxon>
        <taxon>Oxalobacteraceae</taxon>
        <taxon>Noviherbaspirillum</taxon>
    </lineage>
</organism>
<protein>
    <recommendedName>
        <fullName evidence="5">SPOR domain-containing protein</fullName>
    </recommendedName>
</protein>
<gene>
    <name evidence="3" type="ORF">SAMN06295970_11986</name>
</gene>
<dbReference type="RefSeq" id="WP_283444278.1">
    <property type="nucleotide sequence ID" value="NZ_FXUL01000019.1"/>
</dbReference>
<reference evidence="3 4" key="1">
    <citation type="submission" date="2017-05" db="EMBL/GenBank/DDBJ databases">
        <authorList>
            <person name="Varghese N."/>
            <person name="Submissions S."/>
        </authorList>
    </citation>
    <scope>NUCLEOTIDE SEQUENCE [LARGE SCALE GENOMIC DNA]</scope>
    <source>
        <strain evidence="3 4">DSM 26001</strain>
    </source>
</reference>
<evidence type="ECO:0000313" key="4">
    <source>
        <dbReference type="Proteomes" id="UP001158049"/>
    </source>
</evidence>
<comment type="caution">
    <text evidence="3">The sequence shown here is derived from an EMBL/GenBank/DDBJ whole genome shotgun (WGS) entry which is preliminary data.</text>
</comment>
<evidence type="ECO:0000256" key="1">
    <source>
        <dbReference type="SAM" id="MobiDB-lite"/>
    </source>
</evidence>
<keyword evidence="2" id="KW-0732">Signal</keyword>
<accession>A0ABY1QJR9</accession>
<evidence type="ECO:0000313" key="3">
    <source>
        <dbReference type="EMBL" id="SMP73471.1"/>
    </source>
</evidence>
<keyword evidence="4" id="KW-1185">Reference proteome</keyword>
<feature type="chain" id="PRO_5045660232" description="SPOR domain-containing protein" evidence="2">
    <location>
        <begin position="19"/>
        <end position="237"/>
    </location>
</feature>
<sequence>MLKFVLGALLVANLALFAAQRGQPGGHEPARMNNQLYPERIRLLPASAAGGAAPAATPAPAPESAPAPGSAAPQPAAADAGPPAAQLACVELLSFTLAEAARFETRIDALGLSNRLSRRELPMPSSYMVMLPPQGSRDAAEQKTAELRGLGINDSFILQDNSPRRFGIALGTFRSEEAAQAHLETMIRRGARTARIAEVGTGAARVAIQLRALDATAEAQVTRARAEFPRLEARPCT</sequence>
<name>A0ABY1QJR9_9BURK</name>
<feature type="signal peptide" evidence="2">
    <location>
        <begin position="1"/>
        <end position="18"/>
    </location>
</feature>
<feature type="compositionally biased region" description="Low complexity" evidence="1">
    <location>
        <begin position="66"/>
        <end position="80"/>
    </location>
</feature>
<dbReference type="Proteomes" id="UP001158049">
    <property type="component" value="Unassembled WGS sequence"/>
</dbReference>
<proteinExistence type="predicted"/>
<evidence type="ECO:0000256" key="2">
    <source>
        <dbReference type="SAM" id="SignalP"/>
    </source>
</evidence>
<dbReference type="EMBL" id="FXUL01000019">
    <property type="protein sequence ID" value="SMP73471.1"/>
    <property type="molecule type" value="Genomic_DNA"/>
</dbReference>
<feature type="region of interest" description="Disordered" evidence="1">
    <location>
        <begin position="48"/>
        <end position="80"/>
    </location>
</feature>
<evidence type="ECO:0008006" key="5">
    <source>
        <dbReference type="Google" id="ProtNLM"/>
    </source>
</evidence>